<evidence type="ECO:0000313" key="1">
    <source>
        <dbReference type="EMBL" id="KMQ90554.1"/>
    </source>
</evidence>
<dbReference type="Proteomes" id="UP000036403">
    <property type="component" value="Unassembled WGS sequence"/>
</dbReference>
<dbReference type="OrthoDB" id="6729334at2759"/>
<name>A0A0J7KJZ4_LASNI</name>
<reference evidence="1 2" key="1">
    <citation type="submission" date="2015-04" db="EMBL/GenBank/DDBJ databases">
        <title>Lasius niger genome sequencing.</title>
        <authorList>
            <person name="Konorov E.A."/>
            <person name="Nikitin M.A."/>
            <person name="Kirill M.V."/>
            <person name="Chang P."/>
        </authorList>
    </citation>
    <scope>NUCLEOTIDE SEQUENCE [LARGE SCALE GENOMIC DNA]</scope>
    <source>
        <tissue evidence="1">Whole</tissue>
    </source>
</reference>
<comment type="caution">
    <text evidence="1">The sequence shown here is derived from an EMBL/GenBank/DDBJ whole genome shotgun (WGS) entry which is preliminary data.</text>
</comment>
<keyword evidence="2" id="KW-1185">Reference proteome</keyword>
<dbReference type="EMBL" id="LBMM01006505">
    <property type="protein sequence ID" value="KMQ90554.1"/>
    <property type="molecule type" value="Genomic_DNA"/>
</dbReference>
<organism evidence="1 2">
    <name type="scientific">Lasius niger</name>
    <name type="common">Black garden ant</name>
    <dbReference type="NCBI Taxonomy" id="67767"/>
    <lineage>
        <taxon>Eukaryota</taxon>
        <taxon>Metazoa</taxon>
        <taxon>Ecdysozoa</taxon>
        <taxon>Arthropoda</taxon>
        <taxon>Hexapoda</taxon>
        <taxon>Insecta</taxon>
        <taxon>Pterygota</taxon>
        <taxon>Neoptera</taxon>
        <taxon>Endopterygota</taxon>
        <taxon>Hymenoptera</taxon>
        <taxon>Apocrita</taxon>
        <taxon>Aculeata</taxon>
        <taxon>Formicoidea</taxon>
        <taxon>Formicidae</taxon>
        <taxon>Formicinae</taxon>
        <taxon>Lasius</taxon>
        <taxon>Lasius</taxon>
    </lineage>
</organism>
<protein>
    <submittedName>
        <fullName evidence="1">Uncharacterized protein</fullName>
    </submittedName>
</protein>
<accession>A0A0J7KJZ4</accession>
<evidence type="ECO:0000313" key="2">
    <source>
        <dbReference type="Proteomes" id="UP000036403"/>
    </source>
</evidence>
<dbReference type="PaxDb" id="67767-A0A0J7KJZ4"/>
<proteinExistence type="predicted"/>
<sequence>MTHTMSKRVCVNDPDKFCYICDKYIFDKQVLDINEFVKKSYYDYIYFKRQIQHQDKNWEFHISVPMIWREPCSHEECYFCLSLKDKSKEDHNCEEKDLEIDDSVTYDKRSSATPQLFDQAGLNDLWDSRARELHWTKKKWPLRESLRPGLQNVVEQPLIDRNKVLLPPLHIKLGLMTNNLLKLLTKKVNA</sequence>
<dbReference type="STRING" id="67767.A0A0J7KJZ4"/>
<dbReference type="AlphaFoldDB" id="A0A0J7KJZ4"/>
<gene>
    <name evidence="1" type="ORF">RF55_9677</name>
</gene>